<keyword evidence="3" id="KW-0067">ATP-binding</keyword>
<evidence type="ECO:0000259" key="4">
    <source>
        <dbReference type="Pfam" id="PF00005"/>
    </source>
</evidence>
<dbReference type="Pfam" id="PF00005">
    <property type="entry name" value="ABC_tran"/>
    <property type="match status" value="1"/>
</dbReference>
<accession>X1BGT1</accession>
<evidence type="ECO:0000313" key="6">
    <source>
        <dbReference type="EMBL" id="GAG95124.1"/>
    </source>
</evidence>
<keyword evidence="1" id="KW-0813">Transport</keyword>
<gene>
    <name evidence="6" type="ORF">S01H4_40912</name>
</gene>
<keyword evidence="2" id="KW-0547">Nucleotide-binding</keyword>
<evidence type="ECO:0000256" key="2">
    <source>
        <dbReference type="ARBA" id="ARBA00022741"/>
    </source>
</evidence>
<reference evidence="6" key="1">
    <citation type="journal article" date="2014" name="Front. Microbiol.">
        <title>High frequency of phylogenetically diverse reductive dehalogenase-homologous genes in deep subseafloor sedimentary metagenomes.</title>
        <authorList>
            <person name="Kawai M."/>
            <person name="Futagami T."/>
            <person name="Toyoda A."/>
            <person name="Takaki Y."/>
            <person name="Nishi S."/>
            <person name="Hori S."/>
            <person name="Arai W."/>
            <person name="Tsubouchi T."/>
            <person name="Morono Y."/>
            <person name="Uchiyama I."/>
            <person name="Ito T."/>
            <person name="Fujiyama A."/>
            <person name="Inagaki F."/>
            <person name="Takami H."/>
        </authorList>
    </citation>
    <scope>NUCLEOTIDE SEQUENCE</scope>
    <source>
        <strain evidence="6">Expedition CK06-06</strain>
    </source>
</reference>
<dbReference type="InterPro" id="IPR003439">
    <property type="entry name" value="ABC_transporter-like_ATP-bd"/>
</dbReference>
<dbReference type="GO" id="GO:0016887">
    <property type="term" value="F:ATP hydrolysis activity"/>
    <property type="evidence" value="ECO:0007669"/>
    <property type="project" value="InterPro"/>
</dbReference>
<dbReference type="GO" id="GO:0015833">
    <property type="term" value="P:peptide transport"/>
    <property type="evidence" value="ECO:0007669"/>
    <property type="project" value="InterPro"/>
</dbReference>
<dbReference type="EMBL" id="BART01022338">
    <property type="protein sequence ID" value="GAG95124.1"/>
    <property type="molecule type" value="Genomic_DNA"/>
</dbReference>
<dbReference type="SUPFAM" id="SSF52540">
    <property type="entry name" value="P-loop containing nucleoside triphosphate hydrolases"/>
    <property type="match status" value="1"/>
</dbReference>
<evidence type="ECO:0000259" key="5">
    <source>
        <dbReference type="Pfam" id="PF08352"/>
    </source>
</evidence>
<dbReference type="GO" id="GO:0005524">
    <property type="term" value="F:ATP binding"/>
    <property type="evidence" value="ECO:0007669"/>
    <property type="project" value="UniProtKB-KW"/>
</dbReference>
<evidence type="ECO:0000256" key="3">
    <source>
        <dbReference type="ARBA" id="ARBA00022840"/>
    </source>
</evidence>
<dbReference type="PANTHER" id="PTHR43776">
    <property type="entry name" value="TRANSPORT ATP-BINDING PROTEIN"/>
    <property type="match status" value="1"/>
</dbReference>
<dbReference type="Pfam" id="PF08352">
    <property type="entry name" value="oligo_HPY"/>
    <property type="match status" value="1"/>
</dbReference>
<sequence>YIYRYPHQLSGGEKQRVVIARALINRPKLLFADEPVSSLDVSVRAKLLNMMNDLKKKRGLTCLYISHDLRTVKHMSDQIAVMYLGKFVELASDEEIYNNPLHPYTQALISAIPHIDPTVRKERIILKGGVSTPIDPPPGCRFYTRCIYSQPKCAKEEPEFIEVKNRHFVACHLLA</sequence>
<proteinExistence type="predicted"/>
<comment type="caution">
    <text evidence="6">The sequence shown here is derived from an EMBL/GenBank/DDBJ whole genome shotgun (WGS) entry which is preliminary data.</text>
</comment>
<dbReference type="PANTHER" id="PTHR43776:SF8">
    <property type="entry name" value="ABC TRANSPORTER, ATP-BINDING PROTEIN"/>
    <property type="match status" value="1"/>
</dbReference>
<evidence type="ECO:0000256" key="1">
    <source>
        <dbReference type="ARBA" id="ARBA00022448"/>
    </source>
</evidence>
<name>X1BGT1_9ZZZZ</name>
<dbReference type="Gene3D" id="3.40.50.300">
    <property type="entry name" value="P-loop containing nucleotide triphosphate hydrolases"/>
    <property type="match status" value="1"/>
</dbReference>
<feature type="domain" description="Oligopeptide/dipeptide ABC transporter C-terminal" evidence="5">
    <location>
        <begin position="88"/>
        <end position="153"/>
    </location>
</feature>
<organism evidence="6">
    <name type="scientific">marine sediment metagenome</name>
    <dbReference type="NCBI Taxonomy" id="412755"/>
    <lineage>
        <taxon>unclassified sequences</taxon>
        <taxon>metagenomes</taxon>
        <taxon>ecological metagenomes</taxon>
    </lineage>
</organism>
<evidence type="ECO:0008006" key="7">
    <source>
        <dbReference type="Google" id="ProtNLM"/>
    </source>
</evidence>
<protein>
    <recommendedName>
        <fullName evidence="7">ABC transporter domain-containing protein</fullName>
    </recommendedName>
</protein>
<dbReference type="AlphaFoldDB" id="X1BGT1"/>
<dbReference type="NCBIfam" id="TIGR01727">
    <property type="entry name" value="oligo_HPY"/>
    <property type="match status" value="1"/>
</dbReference>
<dbReference type="InterPro" id="IPR027417">
    <property type="entry name" value="P-loop_NTPase"/>
</dbReference>
<feature type="non-terminal residue" evidence="6">
    <location>
        <position position="1"/>
    </location>
</feature>
<dbReference type="InterPro" id="IPR013563">
    <property type="entry name" value="Oligopep_ABC_C"/>
</dbReference>
<feature type="domain" description="ABC transporter" evidence="4">
    <location>
        <begin position="4"/>
        <end position="36"/>
    </location>
</feature>
<dbReference type="InterPro" id="IPR050319">
    <property type="entry name" value="ABC_transp_ATP-bind"/>
</dbReference>